<evidence type="ECO:0000256" key="1">
    <source>
        <dbReference type="SAM" id="MobiDB-lite"/>
    </source>
</evidence>
<feature type="region of interest" description="Disordered" evidence="1">
    <location>
        <begin position="1"/>
        <end position="59"/>
    </location>
</feature>
<reference evidence="2 3" key="1">
    <citation type="submission" date="2019-05" db="EMBL/GenBank/DDBJ databases">
        <title>Another draft genome of Portunus trituberculatus and its Hox gene families provides insights of decapod evolution.</title>
        <authorList>
            <person name="Jeong J.-H."/>
            <person name="Song I."/>
            <person name="Kim S."/>
            <person name="Choi T."/>
            <person name="Kim D."/>
            <person name="Ryu S."/>
            <person name="Kim W."/>
        </authorList>
    </citation>
    <scope>NUCLEOTIDE SEQUENCE [LARGE SCALE GENOMIC DNA]</scope>
    <source>
        <tissue evidence="2">Muscle</tissue>
    </source>
</reference>
<evidence type="ECO:0000313" key="3">
    <source>
        <dbReference type="Proteomes" id="UP000324222"/>
    </source>
</evidence>
<dbReference type="AlphaFoldDB" id="A0A5B7KE28"/>
<feature type="compositionally biased region" description="Acidic residues" evidence="1">
    <location>
        <begin position="12"/>
        <end position="33"/>
    </location>
</feature>
<dbReference type="Proteomes" id="UP000324222">
    <property type="component" value="Unassembled WGS sequence"/>
</dbReference>
<sequence length="59" mass="6951">MALLEVQKKEEGQEEEEKKEEKEEEQEEEEEDYEVQHKLTQSQAASPTLPSDAFPHYNT</sequence>
<organism evidence="2 3">
    <name type="scientific">Portunus trituberculatus</name>
    <name type="common">Swimming crab</name>
    <name type="synonym">Neptunus trituberculatus</name>
    <dbReference type="NCBI Taxonomy" id="210409"/>
    <lineage>
        <taxon>Eukaryota</taxon>
        <taxon>Metazoa</taxon>
        <taxon>Ecdysozoa</taxon>
        <taxon>Arthropoda</taxon>
        <taxon>Crustacea</taxon>
        <taxon>Multicrustacea</taxon>
        <taxon>Malacostraca</taxon>
        <taxon>Eumalacostraca</taxon>
        <taxon>Eucarida</taxon>
        <taxon>Decapoda</taxon>
        <taxon>Pleocyemata</taxon>
        <taxon>Brachyura</taxon>
        <taxon>Eubrachyura</taxon>
        <taxon>Portunoidea</taxon>
        <taxon>Portunidae</taxon>
        <taxon>Portuninae</taxon>
        <taxon>Portunus</taxon>
    </lineage>
</organism>
<feature type="compositionally biased region" description="Basic and acidic residues" evidence="1">
    <location>
        <begin position="1"/>
        <end position="11"/>
    </location>
</feature>
<evidence type="ECO:0000313" key="2">
    <source>
        <dbReference type="EMBL" id="MPD02785.1"/>
    </source>
</evidence>
<proteinExistence type="predicted"/>
<protein>
    <submittedName>
        <fullName evidence="2">Uncharacterized protein</fullName>
    </submittedName>
</protein>
<name>A0A5B7KE28_PORTR</name>
<keyword evidence="3" id="KW-1185">Reference proteome</keyword>
<feature type="compositionally biased region" description="Polar residues" evidence="1">
    <location>
        <begin position="38"/>
        <end position="49"/>
    </location>
</feature>
<accession>A0A5B7KE28</accession>
<dbReference type="EMBL" id="VSRR010133089">
    <property type="protein sequence ID" value="MPD02785.1"/>
    <property type="molecule type" value="Genomic_DNA"/>
</dbReference>
<gene>
    <name evidence="2" type="ORF">E2C01_098389</name>
</gene>
<comment type="caution">
    <text evidence="2">The sequence shown here is derived from an EMBL/GenBank/DDBJ whole genome shotgun (WGS) entry which is preliminary data.</text>
</comment>